<gene>
    <name evidence="3" type="ORF">CSKR_105525</name>
</gene>
<dbReference type="Proteomes" id="UP000286415">
    <property type="component" value="Unassembled WGS sequence"/>
</dbReference>
<dbReference type="GO" id="GO:0005929">
    <property type="term" value="C:cilium"/>
    <property type="evidence" value="ECO:0007669"/>
    <property type="project" value="TreeGrafter"/>
</dbReference>
<evidence type="ECO:0000256" key="1">
    <source>
        <dbReference type="SAM" id="MobiDB-lite"/>
    </source>
</evidence>
<keyword evidence="4" id="KW-1185">Reference proteome</keyword>
<dbReference type="Pfam" id="PF21040">
    <property type="entry name" value="CEP104-like_TOG"/>
    <property type="match status" value="1"/>
</dbReference>
<protein>
    <submittedName>
        <fullName evidence="3">Centrosomal protein</fullName>
    </submittedName>
</protein>
<name>A0A8T1MKL6_CLOSI</name>
<feature type="region of interest" description="Disordered" evidence="1">
    <location>
        <begin position="420"/>
        <end position="440"/>
    </location>
</feature>
<dbReference type="InterPro" id="IPR048738">
    <property type="entry name" value="CEP104_Znf"/>
</dbReference>
<dbReference type="Gene3D" id="1.25.10.10">
    <property type="entry name" value="Leucine-rich Repeat Variant"/>
    <property type="match status" value="1"/>
</dbReference>
<feature type="compositionally biased region" description="Basic and acidic residues" evidence="1">
    <location>
        <begin position="982"/>
        <end position="996"/>
    </location>
</feature>
<dbReference type="InterPro" id="IPR048739">
    <property type="entry name" value="CEP104_N"/>
</dbReference>
<dbReference type="InterPro" id="IPR011989">
    <property type="entry name" value="ARM-like"/>
</dbReference>
<accession>A0A8T1MKL6</accession>
<dbReference type="InterPro" id="IPR001943">
    <property type="entry name" value="UVR_dom"/>
</dbReference>
<feature type="compositionally biased region" description="Basic and acidic residues" evidence="1">
    <location>
        <begin position="725"/>
        <end position="738"/>
    </location>
</feature>
<dbReference type="PANTHER" id="PTHR13371">
    <property type="entry name" value="GLYCINE-, GLUTAMATE-, THIENYLCYCLOHEXYLPIPERIDINE-BINDING PROTEIN"/>
    <property type="match status" value="1"/>
</dbReference>
<dbReference type="PROSITE" id="PS50151">
    <property type="entry name" value="UVR"/>
    <property type="match status" value="1"/>
</dbReference>
<feature type="domain" description="UVR" evidence="2">
    <location>
        <begin position="193"/>
        <end position="228"/>
    </location>
</feature>
<feature type="region of interest" description="Disordered" evidence="1">
    <location>
        <begin position="709"/>
        <end position="815"/>
    </location>
</feature>
<reference evidence="3 4" key="2">
    <citation type="journal article" date="2021" name="Genomics">
        <title>High-quality reference genome for Clonorchis sinensis.</title>
        <authorList>
            <person name="Young N.D."/>
            <person name="Stroehlein A.J."/>
            <person name="Kinkar L."/>
            <person name="Wang T."/>
            <person name="Sohn W.M."/>
            <person name="Chang B.C.H."/>
            <person name="Kaur P."/>
            <person name="Weisz D."/>
            <person name="Dudchenko O."/>
            <person name="Aiden E.L."/>
            <person name="Korhonen P.K."/>
            <person name="Gasser R.B."/>
        </authorList>
    </citation>
    <scope>NUCLEOTIDE SEQUENCE [LARGE SCALE GENOMIC DNA]</scope>
    <source>
        <strain evidence="3">Cs-k2</strain>
    </source>
</reference>
<sequence length="1009" mass="114661">MPHKLPFRVVHVSSQDEKFPAEELNRHSPATRGWVSARFCPFPQKLVLSLERHAHLRKIQVLCHQYMIPTRVEFFVGTPLECDVNHYRTARYVRLGYVSLSDNENTEFKARELKSVHLDTCGSYIQLLLHRNYPNRYNMYNQVGIIAVNLIGSFTGDSSEIDPETFNIPAYRYDFIPPTEDLAFDIYQDPEVADIIRRLEKLKQTAVLQERFDRAQKIRDSIGMLQQVGERLGRLNLEKQEAIEVENYERAKLKKFQIDELRSTMFEDLDLMNLLADIPSEADFSEHQFHYDAGRPAHVRLSTLDAVMNPSKENLDHSVRHSDVTTAEQHICSCPPADPDERPLPALRISPQNNNAAVESYPSDHVCCEARINESSEPESTCMHEPVMEHLPTVDEAQEVREMEELQELRAKKVVEKRPFEVATQGPTPAETSEGPEQLSENARRQASVAIDVVGLDLVTKALSKCWSFREQALVELEKRVTAPKLPPPVSAPDMVDPDPRAELRSTTFLLKRALQDQVLSIFRLATYFIKGTIVDFADRHSILRVELHYALDKLIPILFQRIGDTSARIREVAKSQILSMAQWPQLRHNATFWNELLRPFSSVTLDRLALSRMELVTELYAARGLDSHGPEHTHGFTLDAVAAFTAKALTHRSKEVREASENLMVALYRSENRAVIRHAMPPEDINAHRHPLYRRLFGKFERIDEKYLPSEVHSGASPQRTPKGQKEPEAHQVEVKQLRSIMSNRGKKSVLSKPSNQQRPHTPETAVKPATRFSPQKSTKRGRKKVKSPPSRPDSRSNKSKSRERTSPLPPQSAQLVAEAELLLNLDKTCIFCGEQNDSFTEEGLDLHYWRDCPMLHRCPDCKQVVEIASMTEHFLNECEAAPPGHYTRCDVCSEAVPEPELKTHTCLPSTHSGLRCPLCHCDLPAPGSTDVAPGGPEDIWKSHLLGLDQANMPVCSKNPRRTTKLKKAIHLGSHAYHSPQRSDSKNRKDADKMKTGIPRPTNPIHIR</sequence>
<dbReference type="Pfam" id="PF21039">
    <property type="entry name" value="CEP104_ZnF"/>
    <property type="match status" value="1"/>
</dbReference>
<dbReference type="Pfam" id="PF02151">
    <property type="entry name" value="UVR"/>
    <property type="match status" value="1"/>
</dbReference>
<dbReference type="SUPFAM" id="SSF49785">
    <property type="entry name" value="Galactose-binding domain-like"/>
    <property type="match status" value="1"/>
</dbReference>
<feature type="compositionally biased region" description="Basic residues" evidence="1">
    <location>
        <begin position="779"/>
        <end position="788"/>
    </location>
</feature>
<comment type="caution">
    <text evidence="3">The sequence shown here is derived from an EMBL/GenBank/DDBJ whole genome shotgun (WGS) entry which is preliminary data.</text>
</comment>
<evidence type="ECO:0000313" key="4">
    <source>
        <dbReference type="Proteomes" id="UP000286415"/>
    </source>
</evidence>
<dbReference type="PANTHER" id="PTHR13371:SF0">
    <property type="entry name" value="CENTROSOMAL PROTEIN OF 104 KDA"/>
    <property type="match status" value="1"/>
</dbReference>
<reference evidence="3 4" key="1">
    <citation type="journal article" date="2018" name="Biotechnol. Adv.">
        <title>Improved genomic resources and new bioinformatic workflow for the carcinogenic parasite Clonorchis sinensis: Biotechnological implications.</title>
        <authorList>
            <person name="Wang D."/>
            <person name="Korhonen P.K."/>
            <person name="Gasser R.B."/>
            <person name="Young N.D."/>
        </authorList>
    </citation>
    <scope>NUCLEOTIDE SEQUENCE [LARGE SCALE GENOMIC DNA]</scope>
    <source>
        <strain evidence="3">Cs-k2</strain>
    </source>
</reference>
<evidence type="ECO:0000313" key="3">
    <source>
        <dbReference type="EMBL" id="KAG5449452.1"/>
    </source>
</evidence>
<feature type="compositionally biased region" description="Basic and acidic residues" evidence="1">
    <location>
        <begin position="794"/>
        <end position="807"/>
    </location>
</feature>
<dbReference type="AlphaFoldDB" id="A0A8T1MKL6"/>
<feature type="region of interest" description="Disordered" evidence="1">
    <location>
        <begin position="972"/>
        <end position="1009"/>
    </location>
</feature>
<dbReference type="InterPro" id="IPR008979">
    <property type="entry name" value="Galactose-bd-like_sf"/>
</dbReference>
<evidence type="ECO:0000259" key="2">
    <source>
        <dbReference type="PROSITE" id="PS50151"/>
    </source>
</evidence>
<organism evidence="3 4">
    <name type="scientific">Clonorchis sinensis</name>
    <name type="common">Chinese liver fluke</name>
    <dbReference type="NCBI Taxonomy" id="79923"/>
    <lineage>
        <taxon>Eukaryota</taxon>
        <taxon>Metazoa</taxon>
        <taxon>Spiralia</taxon>
        <taxon>Lophotrochozoa</taxon>
        <taxon>Platyhelminthes</taxon>
        <taxon>Trematoda</taxon>
        <taxon>Digenea</taxon>
        <taxon>Opisthorchiida</taxon>
        <taxon>Opisthorchiata</taxon>
        <taxon>Opisthorchiidae</taxon>
        <taxon>Clonorchis</taxon>
    </lineage>
</organism>
<dbReference type="EMBL" id="NIRI02000042">
    <property type="protein sequence ID" value="KAG5449452.1"/>
    <property type="molecule type" value="Genomic_DNA"/>
</dbReference>
<dbReference type="OrthoDB" id="66599at2759"/>
<dbReference type="InterPro" id="IPR052607">
    <property type="entry name" value="CEP104-like"/>
</dbReference>
<proteinExistence type="predicted"/>
<dbReference type="Pfam" id="PF21038">
    <property type="entry name" value="CEP104_N"/>
    <property type="match status" value="1"/>
</dbReference>